<keyword evidence="1" id="KW-0472">Membrane</keyword>
<sequence length="80" mass="8810">MPDVGLIVGASLMGVGGLSVLYGTIMCYKSPNQYYNKEDMEAMVAATVLAEKTSQEKNDKYFDDPIEKDVAQKKRKVLSS</sequence>
<evidence type="ECO:0000313" key="2">
    <source>
        <dbReference type="EMBL" id="KAF0313212.1"/>
    </source>
</evidence>
<organism evidence="2 3">
    <name type="scientific">Amphibalanus amphitrite</name>
    <name type="common">Striped barnacle</name>
    <name type="synonym">Balanus amphitrite</name>
    <dbReference type="NCBI Taxonomy" id="1232801"/>
    <lineage>
        <taxon>Eukaryota</taxon>
        <taxon>Metazoa</taxon>
        <taxon>Ecdysozoa</taxon>
        <taxon>Arthropoda</taxon>
        <taxon>Crustacea</taxon>
        <taxon>Multicrustacea</taxon>
        <taxon>Cirripedia</taxon>
        <taxon>Thoracica</taxon>
        <taxon>Thoracicalcarea</taxon>
        <taxon>Balanomorpha</taxon>
        <taxon>Balanoidea</taxon>
        <taxon>Balanidae</taxon>
        <taxon>Amphibalaninae</taxon>
        <taxon>Amphibalanus</taxon>
    </lineage>
</organism>
<keyword evidence="1" id="KW-1133">Transmembrane helix</keyword>
<comment type="caution">
    <text evidence="2">The sequence shown here is derived from an EMBL/GenBank/DDBJ whole genome shotgun (WGS) entry which is preliminary data.</text>
</comment>
<proteinExistence type="predicted"/>
<gene>
    <name evidence="2" type="ORF">FJT64_016205</name>
</gene>
<feature type="transmembrane region" description="Helical" evidence="1">
    <location>
        <begin position="6"/>
        <end position="28"/>
    </location>
</feature>
<keyword evidence="1" id="KW-0812">Transmembrane</keyword>
<reference evidence="2 3" key="1">
    <citation type="submission" date="2019-07" db="EMBL/GenBank/DDBJ databases">
        <title>Draft genome assembly of a fouling barnacle, Amphibalanus amphitrite (Darwin, 1854): The first reference genome for Thecostraca.</title>
        <authorList>
            <person name="Kim W."/>
        </authorList>
    </citation>
    <scope>NUCLEOTIDE SEQUENCE [LARGE SCALE GENOMIC DNA]</scope>
    <source>
        <strain evidence="2">SNU_AA5</strain>
        <tissue evidence="2">Soma without cirri and trophi</tissue>
    </source>
</reference>
<accession>A0A6A4XFD8</accession>
<dbReference type="Proteomes" id="UP000440578">
    <property type="component" value="Unassembled WGS sequence"/>
</dbReference>
<evidence type="ECO:0000313" key="3">
    <source>
        <dbReference type="Proteomes" id="UP000440578"/>
    </source>
</evidence>
<name>A0A6A4XFD8_AMPAM</name>
<evidence type="ECO:0000256" key="1">
    <source>
        <dbReference type="SAM" id="Phobius"/>
    </source>
</evidence>
<keyword evidence="3" id="KW-1185">Reference proteome</keyword>
<protein>
    <submittedName>
        <fullName evidence="2">Uncharacterized protein</fullName>
    </submittedName>
</protein>
<dbReference type="AlphaFoldDB" id="A0A6A4XFD8"/>
<dbReference type="EMBL" id="VIIS01000104">
    <property type="protein sequence ID" value="KAF0313212.1"/>
    <property type="molecule type" value="Genomic_DNA"/>
</dbReference>